<dbReference type="NCBIfam" id="TIGR02937">
    <property type="entry name" value="sigma70-ECF"/>
    <property type="match status" value="1"/>
</dbReference>
<dbReference type="EMBL" id="JBIPKE010000016">
    <property type="protein sequence ID" value="MFH6983783.1"/>
    <property type="molecule type" value="Genomic_DNA"/>
</dbReference>
<reference evidence="8 9" key="1">
    <citation type="journal article" date="2013" name="Int. J. Syst. Evol. Microbiol.">
        <title>Marinoscillum luteum sp. nov., isolated from marine sediment.</title>
        <authorList>
            <person name="Cha I.T."/>
            <person name="Park S.J."/>
            <person name="Kim S.J."/>
            <person name="Kim J.G."/>
            <person name="Jung M.Y."/>
            <person name="Shin K.S."/>
            <person name="Kwon K.K."/>
            <person name="Yang S.H."/>
            <person name="Seo Y.S."/>
            <person name="Rhee S.K."/>
        </authorList>
    </citation>
    <scope>NUCLEOTIDE SEQUENCE [LARGE SCALE GENOMIC DNA]</scope>
    <source>
        <strain evidence="8 9">KCTC 23939</strain>
    </source>
</reference>
<gene>
    <name evidence="8" type="ORF">ACHKAR_10045</name>
</gene>
<keyword evidence="4" id="KW-0238">DNA-binding</keyword>
<evidence type="ECO:0000256" key="1">
    <source>
        <dbReference type="ARBA" id="ARBA00010641"/>
    </source>
</evidence>
<evidence type="ECO:0000313" key="8">
    <source>
        <dbReference type="EMBL" id="MFH6983783.1"/>
    </source>
</evidence>
<feature type="domain" description="RNA polymerase sigma-70 region 2" evidence="6">
    <location>
        <begin position="25"/>
        <end position="88"/>
    </location>
</feature>
<dbReference type="SUPFAM" id="SSF88946">
    <property type="entry name" value="Sigma2 domain of RNA polymerase sigma factors"/>
    <property type="match status" value="1"/>
</dbReference>
<evidence type="ECO:0000259" key="7">
    <source>
        <dbReference type="Pfam" id="PF08281"/>
    </source>
</evidence>
<dbReference type="InterPro" id="IPR013324">
    <property type="entry name" value="RNA_pol_sigma_r3/r4-like"/>
</dbReference>
<dbReference type="InterPro" id="IPR007627">
    <property type="entry name" value="RNA_pol_sigma70_r2"/>
</dbReference>
<accession>A0ABW7N871</accession>
<keyword evidence="9" id="KW-1185">Reference proteome</keyword>
<keyword evidence="3" id="KW-0731">Sigma factor</keyword>
<dbReference type="PANTHER" id="PTHR43133">
    <property type="entry name" value="RNA POLYMERASE ECF-TYPE SIGMA FACTO"/>
    <property type="match status" value="1"/>
</dbReference>
<sequence>MSKESDEQLMLAVQTGALEKLNELCERYQKRIYNYCLKSVLDADDSADLTQNIFIRVLKYRKSYKPGSNFEFWLFQIARNQVKDHFRKMKVHRDQFQAADVLPDHADDSDEEQQEREQRLMQALSLLPEEKRELLVLSKFEGMKYEQIAALKSTSVSAVKVQVHRTIKQLKELYFEIKS</sequence>
<proteinExistence type="inferred from homology"/>
<name>A0ABW7N871_9BACT</name>
<evidence type="ECO:0000256" key="5">
    <source>
        <dbReference type="ARBA" id="ARBA00023163"/>
    </source>
</evidence>
<dbReference type="Gene3D" id="1.10.1740.10">
    <property type="match status" value="1"/>
</dbReference>
<evidence type="ECO:0000313" key="9">
    <source>
        <dbReference type="Proteomes" id="UP001610063"/>
    </source>
</evidence>
<keyword evidence="5" id="KW-0804">Transcription</keyword>
<evidence type="ECO:0000256" key="2">
    <source>
        <dbReference type="ARBA" id="ARBA00023015"/>
    </source>
</evidence>
<protein>
    <submittedName>
        <fullName evidence="8">RNA polymerase sigma factor</fullName>
    </submittedName>
</protein>
<dbReference type="InterPro" id="IPR013249">
    <property type="entry name" value="RNA_pol_sigma70_r4_t2"/>
</dbReference>
<keyword evidence="2" id="KW-0805">Transcription regulation</keyword>
<dbReference type="InterPro" id="IPR036388">
    <property type="entry name" value="WH-like_DNA-bd_sf"/>
</dbReference>
<evidence type="ECO:0000256" key="3">
    <source>
        <dbReference type="ARBA" id="ARBA00023082"/>
    </source>
</evidence>
<dbReference type="InterPro" id="IPR014284">
    <property type="entry name" value="RNA_pol_sigma-70_dom"/>
</dbReference>
<dbReference type="InterPro" id="IPR039425">
    <property type="entry name" value="RNA_pol_sigma-70-like"/>
</dbReference>
<feature type="domain" description="RNA polymerase sigma factor 70 region 4 type 2" evidence="7">
    <location>
        <begin position="118"/>
        <end position="170"/>
    </location>
</feature>
<dbReference type="SUPFAM" id="SSF88659">
    <property type="entry name" value="Sigma3 and sigma4 domains of RNA polymerase sigma factors"/>
    <property type="match status" value="1"/>
</dbReference>
<dbReference type="InterPro" id="IPR013325">
    <property type="entry name" value="RNA_pol_sigma_r2"/>
</dbReference>
<dbReference type="CDD" id="cd06171">
    <property type="entry name" value="Sigma70_r4"/>
    <property type="match status" value="1"/>
</dbReference>
<evidence type="ECO:0000256" key="4">
    <source>
        <dbReference type="ARBA" id="ARBA00023125"/>
    </source>
</evidence>
<dbReference type="Gene3D" id="1.10.10.10">
    <property type="entry name" value="Winged helix-like DNA-binding domain superfamily/Winged helix DNA-binding domain"/>
    <property type="match status" value="1"/>
</dbReference>
<comment type="similarity">
    <text evidence="1">Belongs to the sigma-70 factor family. ECF subfamily.</text>
</comment>
<comment type="caution">
    <text evidence="8">The sequence shown here is derived from an EMBL/GenBank/DDBJ whole genome shotgun (WGS) entry which is preliminary data.</text>
</comment>
<dbReference type="Pfam" id="PF08281">
    <property type="entry name" value="Sigma70_r4_2"/>
    <property type="match status" value="1"/>
</dbReference>
<organism evidence="8 9">
    <name type="scientific">Marinoscillum luteum</name>
    <dbReference type="NCBI Taxonomy" id="861051"/>
    <lineage>
        <taxon>Bacteria</taxon>
        <taxon>Pseudomonadati</taxon>
        <taxon>Bacteroidota</taxon>
        <taxon>Cytophagia</taxon>
        <taxon>Cytophagales</taxon>
        <taxon>Reichenbachiellaceae</taxon>
        <taxon>Marinoscillum</taxon>
    </lineage>
</organism>
<dbReference type="RefSeq" id="WP_395417322.1">
    <property type="nucleotide sequence ID" value="NZ_JBIPKE010000016.1"/>
</dbReference>
<dbReference type="PANTHER" id="PTHR43133:SF8">
    <property type="entry name" value="RNA POLYMERASE SIGMA FACTOR HI_1459-RELATED"/>
    <property type="match status" value="1"/>
</dbReference>
<evidence type="ECO:0000259" key="6">
    <source>
        <dbReference type="Pfam" id="PF04542"/>
    </source>
</evidence>
<dbReference type="Pfam" id="PF04542">
    <property type="entry name" value="Sigma70_r2"/>
    <property type="match status" value="1"/>
</dbReference>
<dbReference type="Proteomes" id="UP001610063">
    <property type="component" value="Unassembled WGS sequence"/>
</dbReference>